<name>A0A9K3H4J9_HELAN</name>
<comment type="caution">
    <text evidence="1">The sequence shown here is derived from an EMBL/GenBank/DDBJ whole genome shotgun (WGS) entry which is preliminary data.</text>
</comment>
<reference evidence="1" key="2">
    <citation type="submission" date="2020-06" db="EMBL/GenBank/DDBJ databases">
        <title>Helianthus annuus Genome sequencing and assembly Release 2.</title>
        <authorList>
            <person name="Gouzy J."/>
            <person name="Langlade N."/>
            <person name="Munos S."/>
        </authorList>
    </citation>
    <scope>NUCLEOTIDE SEQUENCE</scope>
    <source>
        <tissue evidence="1">Leaves</tissue>
    </source>
</reference>
<dbReference type="Gramene" id="mRNA:HanXRQr2_Chr15g0709691">
    <property type="protein sequence ID" value="CDS:HanXRQr2_Chr15g0709691.1"/>
    <property type="gene ID" value="HanXRQr2_Chr15g0709691"/>
</dbReference>
<dbReference type="EMBL" id="MNCJ02000330">
    <property type="protein sequence ID" value="KAF5765958.1"/>
    <property type="molecule type" value="Genomic_DNA"/>
</dbReference>
<dbReference type="Proteomes" id="UP000215914">
    <property type="component" value="Unassembled WGS sequence"/>
</dbReference>
<protein>
    <submittedName>
        <fullName evidence="1">Uncharacterized protein</fullName>
    </submittedName>
</protein>
<evidence type="ECO:0000313" key="1">
    <source>
        <dbReference type="EMBL" id="KAF5765958.1"/>
    </source>
</evidence>
<proteinExistence type="predicted"/>
<gene>
    <name evidence="1" type="ORF">HanXRQr2_Chr15g0709691</name>
</gene>
<keyword evidence="2" id="KW-1185">Reference proteome</keyword>
<organism evidence="1 2">
    <name type="scientific">Helianthus annuus</name>
    <name type="common">Common sunflower</name>
    <dbReference type="NCBI Taxonomy" id="4232"/>
    <lineage>
        <taxon>Eukaryota</taxon>
        <taxon>Viridiplantae</taxon>
        <taxon>Streptophyta</taxon>
        <taxon>Embryophyta</taxon>
        <taxon>Tracheophyta</taxon>
        <taxon>Spermatophyta</taxon>
        <taxon>Magnoliopsida</taxon>
        <taxon>eudicotyledons</taxon>
        <taxon>Gunneridae</taxon>
        <taxon>Pentapetalae</taxon>
        <taxon>asterids</taxon>
        <taxon>campanulids</taxon>
        <taxon>Asterales</taxon>
        <taxon>Asteraceae</taxon>
        <taxon>Asteroideae</taxon>
        <taxon>Heliantheae alliance</taxon>
        <taxon>Heliantheae</taxon>
        <taxon>Helianthus</taxon>
    </lineage>
</organism>
<evidence type="ECO:0000313" key="2">
    <source>
        <dbReference type="Proteomes" id="UP000215914"/>
    </source>
</evidence>
<dbReference type="AlphaFoldDB" id="A0A9K3H4J9"/>
<accession>A0A9K3H4J9</accession>
<sequence length="164" mass="19578">MSDFGEEFYNTFYNAFTLEDTPITPKNATKVISESLSYDNVYGNHQRPPKLMNIEDYHWWYERFENWVQAYAYDSWICLTLGYVKPRNERRELITLKDFTADDKREHSAELRMKTLLQQSIREDIFSLLQYGETSKSIWEALKLKDEGGKDIKKNKISLLKKRV</sequence>
<reference evidence="1" key="1">
    <citation type="journal article" date="2017" name="Nature">
        <title>The sunflower genome provides insights into oil metabolism, flowering and Asterid evolution.</title>
        <authorList>
            <person name="Badouin H."/>
            <person name="Gouzy J."/>
            <person name="Grassa C.J."/>
            <person name="Murat F."/>
            <person name="Staton S.E."/>
            <person name="Cottret L."/>
            <person name="Lelandais-Briere C."/>
            <person name="Owens G.L."/>
            <person name="Carrere S."/>
            <person name="Mayjonade B."/>
            <person name="Legrand L."/>
            <person name="Gill N."/>
            <person name="Kane N.C."/>
            <person name="Bowers J.E."/>
            <person name="Hubner S."/>
            <person name="Bellec A."/>
            <person name="Berard A."/>
            <person name="Berges H."/>
            <person name="Blanchet N."/>
            <person name="Boniface M.C."/>
            <person name="Brunel D."/>
            <person name="Catrice O."/>
            <person name="Chaidir N."/>
            <person name="Claudel C."/>
            <person name="Donnadieu C."/>
            <person name="Faraut T."/>
            <person name="Fievet G."/>
            <person name="Helmstetter N."/>
            <person name="King M."/>
            <person name="Knapp S.J."/>
            <person name="Lai Z."/>
            <person name="Le Paslier M.C."/>
            <person name="Lippi Y."/>
            <person name="Lorenzon L."/>
            <person name="Mandel J.R."/>
            <person name="Marage G."/>
            <person name="Marchand G."/>
            <person name="Marquand E."/>
            <person name="Bret-Mestries E."/>
            <person name="Morien E."/>
            <person name="Nambeesan S."/>
            <person name="Nguyen T."/>
            <person name="Pegot-Espagnet P."/>
            <person name="Pouilly N."/>
            <person name="Raftis F."/>
            <person name="Sallet E."/>
            <person name="Schiex T."/>
            <person name="Thomas J."/>
            <person name="Vandecasteele C."/>
            <person name="Vares D."/>
            <person name="Vear F."/>
            <person name="Vautrin S."/>
            <person name="Crespi M."/>
            <person name="Mangin B."/>
            <person name="Burke J.M."/>
            <person name="Salse J."/>
            <person name="Munos S."/>
            <person name="Vincourt P."/>
            <person name="Rieseberg L.H."/>
            <person name="Langlade N.B."/>
        </authorList>
    </citation>
    <scope>NUCLEOTIDE SEQUENCE</scope>
    <source>
        <tissue evidence="1">Leaves</tissue>
    </source>
</reference>